<accession>A0A3A3FIK0</accession>
<protein>
    <submittedName>
        <fullName evidence="1">Uncharacterized protein</fullName>
    </submittedName>
</protein>
<dbReference type="AlphaFoldDB" id="A0A3A3FIK0"/>
<keyword evidence="2" id="KW-1185">Reference proteome</keyword>
<name>A0A3A3FIK0_9BURK</name>
<dbReference type="RefSeq" id="WP_119772103.1">
    <property type="nucleotide sequence ID" value="NZ_QYUO01000003.1"/>
</dbReference>
<proteinExistence type="predicted"/>
<reference evidence="2" key="1">
    <citation type="submission" date="2018-09" db="EMBL/GenBank/DDBJ databases">
        <authorList>
            <person name="Zhu H."/>
        </authorList>
    </citation>
    <scope>NUCLEOTIDE SEQUENCE [LARGE SCALE GENOMIC DNA]</scope>
    <source>
        <strain evidence="2">K1R23-30</strain>
    </source>
</reference>
<dbReference type="Proteomes" id="UP000265955">
    <property type="component" value="Unassembled WGS sequence"/>
</dbReference>
<dbReference type="EMBL" id="QYUO01000003">
    <property type="protein sequence ID" value="RJF92218.1"/>
    <property type="molecule type" value="Genomic_DNA"/>
</dbReference>
<evidence type="ECO:0000313" key="1">
    <source>
        <dbReference type="EMBL" id="RJF92218.1"/>
    </source>
</evidence>
<comment type="caution">
    <text evidence="1">The sequence shown here is derived from an EMBL/GenBank/DDBJ whole genome shotgun (WGS) entry which is preliminary data.</text>
</comment>
<gene>
    <name evidence="1" type="ORF">D3871_26660</name>
</gene>
<evidence type="ECO:0000313" key="2">
    <source>
        <dbReference type="Proteomes" id="UP000265955"/>
    </source>
</evidence>
<organism evidence="1 2">
    <name type="scientific">Noviherbaspirillum saxi</name>
    <dbReference type="NCBI Taxonomy" id="2320863"/>
    <lineage>
        <taxon>Bacteria</taxon>
        <taxon>Pseudomonadati</taxon>
        <taxon>Pseudomonadota</taxon>
        <taxon>Betaproteobacteria</taxon>
        <taxon>Burkholderiales</taxon>
        <taxon>Oxalobacteraceae</taxon>
        <taxon>Noviherbaspirillum</taxon>
    </lineage>
</organism>
<sequence>MDERVFSISTPIPPDNEFVTYRPSLSLQDSALFEKANEVKALNVHWTFRSGLLRQVAGVAELKVHLYPAHENEIKSSADLRAELLSAFKRELVKVGYTGGPVQFYRVVINGRTWLTYEVPVIGVREFAIAVSDTRYLTVQLAYIDNTREKPAAWRKEAAELMEKVIGSIRVD</sequence>